<dbReference type="AlphaFoldDB" id="A0A8T0B3Z5"/>
<keyword evidence="2 5" id="KW-0175">Coiled coil</keyword>
<proteinExistence type="predicted"/>
<dbReference type="Proteomes" id="UP000606274">
    <property type="component" value="Unassembled WGS sequence"/>
</dbReference>
<accession>A0A8T0B3Z5</accession>
<dbReference type="GO" id="GO:0008156">
    <property type="term" value="P:negative regulation of DNA replication"/>
    <property type="evidence" value="ECO:0007669"/>
    <property type="project" value="TreeGrafter"/>
</dbReference>
<keyword evidence="8" id="KW-1185">Reference proteome</keyword>
<evidence type="ECO:0000256" key="2">
    <source>
        <dbReference type="ARBA" id="ARBA00023054"/>
    </source>
</evidence>
<dbReference type="GO" id="GO:0005634">
    <property type="term" value="C:nucleus"/>
    <property type="evidence" value="ECO:0007669"/>
    <property type="project" value="UniProtKB-SubCell"/>
</dbReference>
<dbReference type="PANTHER" id="PTHR13372">
    <property type="entry name" value="GEMININ"/>
    <property type="match status" value="1"/>
</dbReference>
<organism evidence="7 8">
    <name type="scientific">Silurus meridionalis</name>
    <name type="common">Southern catfish</name>
    <name type="synonym">Silurus soldatovi meridionalis</name>
    <dbReference type="NCBI Taxonomy" id="175797"/>
    <lineage>
        <taxon>Eukaryota</taxon>
        <taxon>Metazoa</taxon>
        <taxon>Chordata</taxon>
        <taxon>Craniata</taxon>
        <taxon>Vertebrata</taxon>
        <taxon>Euteleostomi</taxon>
        <taxon>Actinopterygii</taxon>
        <taxon>Neopterygii</taxon>
        <taxon>Teleostei</taxon>
        <taxon>Ostariophysi</taxon>
        <taxon>Siluriformes</taxon>
        <taxon>Siluridae</taxon>
        <taxon>Silurus</taxon>
    </lineage>
</organism>
<feature type="compositionally biased region" description="Polar residues" evidence="6">
    <location>
        <begin position="208"/>
        <end position="241"/>
    </location>
</feature>
<dbReference type="PANTHER" id="PTHR13372:SF2">
    <property type="entry name" value="GEMININ COILED-COIL DOMAIN-CONTAINING PROTEIN 1"/>
    <property type="match status" value="1"/>
</dbReference>
<feature type="coiled-coil region" evidence="5">
    <location>
        <begin position="96"/>
        <end position="126"/>
    </location>
</feature>
<sequence length="344" mass="38096">MFSRAPGTSVALPARPARDMSSILSCRDTRFECAYSASPPVRAAVDVSTSTLVSLWDAGRLDDVGCRRELPQLVPAHASLHDSVWQDPLSPHLQRNKQLQDTLIQKEEELARLQEENNKLKEFLNSSYVKSLEDKSKRIFSEGRQRKRALHDETDFVNLSRLLQGGEGKRTCRNLSLEFCSADEVAATPPLDSWVLETLGLQDEDTINTDSSFSSPTTDHTPTFSSPAPSTDHFSPALQDSTMYSPYSSDSHCEYSGPIESSCGFSHGMDGSEDFWSLGTSRMYTVTLTGSLRDLPNRHFSPPKAASTPQRPHIRAQSIAIMATVSPVQQGTREHHCPRAVELT</sequence>
<feature type="region of interest" description="Disordered" evidence="6">
    <location>
        <begin position="206"/>
        <end position="241"/>
    </location>
</feature>
<evidence type="ECO:0008006" key="9">
    <source>
        <dbReference type="Google" id="ProtNLM"/>
    </source>
</evidence>
<evidence type="ECO:0000313" key="7">
    <source>
        <dbReference type="EMBL" id="KAF7699773.1"/>
    </source>
</evidence>
<dbReference type="GO" id="GO:0045786">
    <property type="term" value="P:negative regulation of cell cycle"/>
    <property type="evidence" value="ECO:0007669"/>
    <property type="project" value="TreeGrafter"/>
</dbReference>
<evidence type="ECO:0000313" key="8">
    <source>
        <dbReference type="Proteomes" id="UP000606274"/>
    </source>
</evidence>
<dbReference type="InterPro" id="IPR059237">
    <property type="entry name" value="GemC1_CC"/>
</dbReference>
<gene>
    <name evidence="7" type="ORF">HF521_002731</name>
</gene>
<keyword evidence="3" id="KW-0539">Nucleus</keyword>
<name>A0A8T0B3Z5_SILME</name>
<evidence type="ECO:0000256" key="4">
    <source>
        <dbReference type="ARBA" id="ARBA00023306"/>
    </source>
</evidence>
<dbReference type="Gene3D" id="1.20.5.1180">
    <property type="entry name" value="Geminin coiled-coil domain"/>
    <property type="match status" value="1"/>
</dbReference>
<dbReference type="EMBL" id="JABFDY010000012">
    <property type="protein sequence ID" value="KAF7699773.1"/>
    <property type="molecule type" value="Genomic_DNA"/>
</dbReference>
<protein>
    <recommendedName>
        <fullName evidence="9">Geminin coiled-coil domain containing</fullName>
    </recommendedName>
</protein>
<keyword evidence="4" id="KW-0131">Cell cycle</keyword>
<dbReference type="CDD" id="cd22588">
    <property type="entry name" value="GemC1_CC"/>
    <property type="match status" value="1"/>
</dbReference>
<comment type="subcellular location">
    <subcellularLocation>
        <location evidence="1">Nucleus</location>
    </subcellularLocation>
</comment>
<dbReference type="OrthoDB" id="8923917at2759"/>
<evidence type="ECO:0000256" key="3">
    <source>
        <dbReference type="ARBA" id="ARBA00023242"/>
    </source>
</evidence>
<comment type="caution">
    <text evidence="7">The sequence shown here is derived from an EMBL/GenBank/DDBJ whole genome shotgun (WGS) entry which is preliminary data.</text>
</comment>
<evidence type="ECO:0000256" key="1">
    <source>
        <dbReference type="ARBA" id="ARBA00004123"/>
    </source>
</evidence>
<evidence type="ECO:0000256" key="6">
    <source>
        <dbReference type="SAM" id="MobiDB-lite"/>
    </source>
</evidence>
<evidence type="ECO:0000256" key="5">
    <source>
        <dbReference type="SAM" id="Coils"/>
    </source>
</evidence>
<reference evidence="7" key="1">
    <citation type="submission" date="2020-08" db="EMBL/GenBank/DDBJ databases">
        <title>Chromosome-level assembly of Southern catfish (Silurus meridionalis) provides insights into visual adaptation to the nocturnal and benthic lifestyles.</title>
        <authorList>
            <person name="Zhang Y."/>
            <person name="Wang D."/>
            <person name="Peng Z."/>
        </authorList>
    </citation>
    <scope>NUCLEOTIDE SEQUENCE</scope>
    <source>
        <strain evidence="7">SWU-2019-XX</strain>
        <tissue evidence="7">Muscle</tissue>
    </source>
</reference>